<feature type="chain" id="PRO_5035964602" description="Carboxypeptidase" evidence="7">
    <location>
        <begin position="17"/>
        <end position="469"/>
    </location>
</feature>
<dbReference type="PROSITE" id="PS00131">
    <property type="entry name" value="CARBOXYPEPT_SER_SER"/>
    <property type="match status" value="1"/>
</dbReference>
<dbReference type="GO" id="GO:0006508">
    <property type="term" value="P:proteolysis"/>
    <property type="evidence" value="ECO:0007669"/>
    <property type="project" value="UniProtKB-KW"/>
</dbReference>
<evidence type="ECO:0000256" key="7">
    <source>
        <dbReference type="RuleBase" id="RU361156"/>
    </source>
</evidence>
<keyword evidence="2 7" id="KW-0121">Carboxypeptidase</keyword>
<evidence type="ECO:0000256" key="5">
    <source>
        <dbReference type="ARBA" id="ARBA00022801"/>
    </source>
</evidence>
<dbReference type="OrthoDB" id="443318at2759"/>
<keyword evidence="5 7" id="KW-0378">Hydrolase</keyword>
<evidence type="ECO:0000313" key="9">
    <source>
        <dbReference type="Proteomes" id="UP000835052"/>
    </source>
</evidence>
<dbReference type="PANTHER" id="PTHR11802:SF113">
    <property type="entry name" value="SERINE CARBOXYPEPTIDASE CTSA-4.1"/>
    <property type="match status" value="1"/>
</dbReference>
<dbReference type="InterPro" id="IPR033124">
    <property type="entry name" value="Ser_caboxypep_his_AS"/>
</dbReference>
<comment type="similarity">
    <text evidence="1 7">Belongs to the peptidase S10 family.</text>
</comment>
<keyword evidence="4 7" id="KW-0732">Signal</keyword>
<dbReference type="GO" id="GO:0031647">
    <property type="term" value="P:regulation of protein stability"/>
    <property type="evidence" value="ECO:0007669"/>
    <property type="project" value="UniProtKB-ARBA"/>
</dbReference>
<dbReference type="FunFam" id="3.40.50.1820:FF:000335">
    <property type="entry name" value="Carboxypeptidase"/>
    <property type="match status" value="1"/>
</dbReference>
<dbReference type="Proteomes" id="UP000835052">
    <property type="component" value="Unassembled WGS sequence"/>
</dbReference>
<dbReference type="EMBL" id="CAJGYM010000025">
    <property type="protein sequence ID" value="CAD6192105.1"/>
    <property type="molecule type" value="Genomic_DNA"/>
</dbReference>
<evidence type="ECO:0000256" key="2">
    <source>
        <dbReference type="ARBA" id="ARBA00022645"/>
    </source>
</evidence>
<reference evidence="8" key="1">
    <citation type="submission" date="2020-10" db="EMBL/GenBank/DDBJ databases">
        <authorList>
            <person name="Kikuchi T."/>
        </authorList>
    </citation>
    <scope>NUCLEOTIDE SEQUENCE</scope>
    <source>
        <strain evidence="8">NKZ352</strain>
    </source>
</reference>
<name>A0A8S1HA21_9PELO</name>
<organism evidence="8 9">
    <name type="scientific">Caenorhabditis auriculariae</name>
    <dbReference type="NCBI Taxonomy" id="2777116"/>
    <lineage>
        <taxon>Eukaryota</taxon>
        <taxon>Metazoa</taxon>
        <taxon>Ecdysozoa</taxon>
        <taxon>Nematoda</taxon>
        <taxon>Chromadorea</taxon>
        <taxon>Rhabditida</taxon>
        <taxon>Rhabditina</taxon>
        <taxon>Rhabditomorpha</taxon>
        <taxon>Rhabditoidea</taxon>
        <taxon>Rhabditidae</taxon>
        <taxon>Peloderinae</taxon>
        <taxon>Caenorhabditis</taxon>
    </lineage>
</organism>
<dbReference type="InterPro" id="IPR001563">
    <property type="entry name" value="Peptidase_S10"/>
</dbReference>
<comment type="caution">
    <text evidence="8">The sequence shown here is derived from an EMBL/GenBank/DDBJ whole genome shotgun (WGS) entry which is preliminary data.</text>
</comment>
<proteinExistence type="inferred from homology"/>
<keyword evidence="3 7" id="KW-0645">Protease</keyword>
<evidence type="ECO:0000256" key="6">
    <source>
        <dbReference type="ARBA" id="ARBA00023180"/>
    </source>
</evidence>
<dbReference type="GO" id="GO:1904715">
    <property type="term" value="P:negative regulation of chaperone-mediated autophagy"/>
    <property type="evidence" value="ECO:0007669"/>
    <property type="project" value="UniProtKB-ARBA"/>
</dbReference>
<dbReference type="PROSITE" id="PS00560">
    <property type="entry name" value="CARBOXYPEPT_SER_HIS"/>
    <property type="match status" value="1"/>
</dbReference>
<evidence type="ECO:0000256" key="3">
    <source>
        <dbReference type="ARBA" id="ARBA00022670"/>
    </source>
</evidence>
<keyword evidence="6" id="KW-0325">Glycoprotein</keyword>
<sequence>MRLLLLSALLFLGVVGAPNGDEVVSLPGLSFVPNFKHYSGYLQASSTKYFHYWFTESSRKPSLDPLILWLNGGPGCSSLEGLIEELGPFKVQDFGKTVYLNPYSWNSFANVLFLESPAGVGFSYSVDGNITVSDDDVALQNYNSLVQFIGKFPEYKGRDFYITGESYGGVYLPTLAVLILSDKINFPNFKGMAVGNGAVNFPNNYNTMVPLYYYHALVRDELYQRIAKTCCNGHIEGCDIFGKFSDPTCRNLIIEALNGTNDLNPYNLYYTCYYSPDGISKHAHIEKAMRRIAGLPVRTAAPQSTVPLCAQTNNTYAYLNRADVRRALHIPSSLPLWNECSNDVLNVYKTTHFEMTPEFEKIIAAGVKVLVYNGDVDTVCNHVMNAQFLSNLNRTILGNERVNEPWRFSGETPEDSVAGFQLKYSGNVDFVTVRGSGHFVPQDRPREALQLIFNFVNNRDYSLAVDLTH</sequence>
<protein>
    <recommendedName>
        <fullName evidence="7">Carboxypeptidase</fullName>
        <ecNumber evidence="7">3.4.16.-</ecNumber>
    </recommendedName>
</protein>
<feature type="signal peptide" evidence="7">
    <location>
        <begin position="1"/>
        <end position="16"/>
    </location>
</feature>
<dbReference type="PANTHER" id="PTHR11802">
    <property type="entry name" value="SERINE PROTEASE FAMILY S10 SERINE CARBOXYPEPTIDASE"/>
    <property type="match status" value="1"/>
</dbReference>
<dbReference type="Gene3D" id="3.40.50.1820">
    <property type="entry name" value="alpha/beta hydrolase"/>
    <property type="match status" value="1"/>
</dbReference>
<accession>A0A8S1HA21</accession>
<dbReference type="GO" id="GO:0004185">
    <property type="term" value="F:serine-type carboxypeptidase activity"/>
    <property type="evidence" value="ECO:0007669"/>
    <property type="project" value="UniProtKB-UniRule"/>
</dbReference>
<dbReference type="InterPro" id="IPR029058">
    <property type="entry name" value="AB_hydrolase_fold"/>
</dbReference>
<gene>
    <name evidence="8" type="ORF">CAUJ_LOCUS8024</name>
</gene>
<dbReference type="SUPFAM" id="SSF53474">
    <property type="entry name" value="alpha/beta-Hydrolases"/>
    <property type="match status" value="1"/>
</dbReference>
<dbReference type="InterPro" id="IPR018202">
    <property type="entry name" value="Ser_caboxypep_ser_AS"/>
</dbReference>
<dbReference type="EC" id="3.4.16.-" evidence="7"/>
<dbReference type="PRINTS" id="PR00724">
    <property type="entry name" value="CRBOXYPTASEC"/>
</dbReference>
<dbReference type="AlphaFoldDB" id="A0A8S1HA21"/>
<keyword evidence="9" id="KW-1185">Reference proteome</keyword>
<evidence type="ECO:0000256" key="1">
    <source>
        <dbReference type="ARBA" id="ARBA00009431"/>
    </source>
</evidence>
<dbReference type="Pfam" id="PF00450">
    <property type="entry name" value="Peptidase_S10"/>
    <property type="match status" value="1"/>
</dbReference>
<evidence type="ECO:0000313" key="8">
    <source>
        <dbReference type="EMBL" id="CAD6192105.1"/>
    </source>
</evidence>
<evidence type="ECO:0000256" key="4">
    <source>
        <dbReference type="ARBA" id="ARBA00022729"/>
    </source>
</evidence>